<dbReference type="InterPro" id="IPR012893">
    <property type="entry name" value="HipA-like_C"/>
</dbReference>
<evidence type="ECO:0000313" key="6">
    <source>
        <dbReference type="EMBL" id="KTD43281.1"/>
    </source>
</evidence>
<reference evidence="7 9" key="2">
    <citation type="submission" date="2018-06" db="EMBL/GenBank/DDBJ databases">
        <authorList>
            <consortium name="Pathogen Informatics"/>
            <person name="Doyle S."/>
        </authorList>
    </citation>
    <scope>NUCLEOTIDE SEQUENCE [LARGE SCALE GENOMIC DNA]</scope>
    <source>
        <strain evidence="7 9">NCTC12376</strain>
    </source>
</reference>
<name>A0A378L217_9GAMM</name>
<dbReference type="InterPro" id="IPR017508">
    <property type="entry name" value="HipA_N1"/>
</dbReference>
<keyword evidence="2 7" id="KW-0808">Transferase</keyword>
<feature type="domain" description="HipA-like C-terminal" evidence="4">
    <location>
        <begin position="144"/>
        <end position="373"/>
    </location>
</feature>
<reference evidence="6 8" key="1">
    <citation type="submission" date="2015-11" db="EMBL/GenBank/DDBJ databases">
        <title>Genomic analysis of 38 Legionella species identifies large and diverse effector repertoires.</title>
        <authorList>
            <person name="Burstein D."/>
            <person name="Amaro F."/>
            <person name="Zusman T."/>
            <person name="Lifshitz Z."/>
            <person name="Cohen O."/>
            <person name="Gilbert J.A."/>
            <person name="Pupko T."/>
            <person name="Shuman H.A."/>
            <person name="Segal G."/>
        </authorList>
    </citation>
    <scope>NUCLEOTIDE SEQUENCE [LARGE SCALE GENOMIC DNA]</scope>
    <source>
        <strain evidence="6 8">ATCC 49507</strain>
    </source>
</reference>
<proteinExistence type="inferred from homology"/>
<dbReference type="Gene3D" id="1.10.1070.20">
    <property type="match status" value="1"/>
</dbReference>
<dbReference type="GO" id="GO:0004674">
    <property type="term" value="F:protein serine/threonine kinase activity"/>
    <property type="evidence" value="ECO:0007669"/>
    <property type="project" value="UniProtKB-EC"/>
</dbReference>
<dbReference type="EMBL" id="LNYR01000048">
    <property type="protein sequence ID" value="KTD43281.1"/>
    <property type="molecule type" value="Genomic_DNA"/>
</dbReference>
<evidence type="ECO:0000259" key="5">
    <source>
        <dbReference type="Pfam" id="PF13657"/>
    </source>
</evidence>
<dbReference type="Pfam" id="PF07804">
    <property type="entry name" value="HipA_C"/>
    <property type="match status" value="1"/>
</dbReference>
<dbReference type="RefSeq" id="WP_058475304.1">
    <property type="nucleotide sequence ID" value="NZ_CAAAIL010000010.1"/>
</dbReference>
<dbReference type="GO" id="GO:0005829">
    <property type="term" value="C:cytosol"/>
    <property type="evidence" value="ECO:0007669"/>
    <property type="project" value="TreeGrafter"/>
</dbReference>
<dbReference type="Proteomes" id="UP000054639">
    <property type="component" value="Unassembled WGS sequence"/>
</dbReference>
<dbReference type="PANTHER" id="PTHR37419:SF1">
    <property type="entry name" value="SERINE_THREONINE-PROTEIN KINASE TOXIN HIPA"/>
    <property type="match status" value="1"/>
</dbReference>
<dbReference type="Proteomes" id="UP000254230">
    <property type="component" value="Unassembled WGS sequence"/>
</dbReference>
<dbReference type="InterPro" id="IPR052028">
    <property type="entry name" value="HipA_Ser/Thr_kinase"/>
</dbReference>
<evidence type="ECO:0000259" key="4">
    <source>
        <dbReference type="Pfam" id="PF07804"/>
    </source>
</evidence>
<evidence type="ECO:0000313" key="7">
    <source>
        <dbReference type="EMBL" id="STY18160.1"/>
    </source>
</evidence>
<dbReference type="STRING" id="45072.Lqua_3182"/>
<dbReference type="EC" id="2.7.11.1" evidence="7"/>
<dbReference type="OrthoDB" id="9805913at2"/>
<evidence type="ECO:0000313" key="8">
    <source>
        <dbReference type="Proteomes" id="UP000054639"/>
    </source>
</evidence>
<feature type="domain" description="HipA N-terminal subdomain 1" evidence="5">
    <location>
        <begin position="4"/>
        <end position="100"/>
    </location>
</feature>
<protein>
    <submittedName>
        <fullName evidence="7">HipA protein, DNA binding regulator</fullName>
        <ecNumber evidence="7">2.7.11.1</ecNumber>
    </submittedName>
</protein>
<comment type="similarity">
    <text evidence="1">Belongs to the HipA Ser/Thr kinase family.</text>
</comment>
<dbReference type="AlphaFoldDB" id="A0A378L217"/>
<keyword evidence="3" id="KW-0418">Kinase</keyword>
<dbReference type="EMBL" id="UGOW01000001">
    <property type="protein sequence ID" value="STY18160.1"/>
    <property type="molecule type" value="Genomic_DNA"/>
</dbReference>
<dbReference type="CDD" id="cd17793">
    <property type="entry name" value="HipA"/>
    <property type="match status" value="1"/>
</dbReference>
<evidence type="ECO:0000256" key="3">
    <source>
        <dbReference type="ARBA" id="ARBA00022777"/>
    </source>
</evidence>
<accession>A0A378L217</accession>
<keyword evidence="8" id="KW-1185">Reference proteome</keyword>
<dbReference type="PANTHER" id="PTHR37419">
    <property type="entry name" value="SERINE/THREONINE-PROTEIN KINASE TOXIN HIPA"/>
    <property type="match status" value="1"/>
</dbReference>
<sequence>MKVLYVFYENKRVGIFSRDENLVSSFSYDEQWQVDKNSFPLSLAMPLSQKSFNNRITLSFFENLLPEGDVRDILENDHNIHGSFEFLERFGQDCAGAVIITSNENFSYRPSSSMKEIDIEKIYSAISKKKSIAEVISHMEPGYLSLAGAQDKFAAILKNGNIFLPTEGAPTTHIIKTPIIRHGIKESVYNEFYCMELARAIGLPVAPCEIMEGVYPLFITERYDRIKDNQGIVHRLHQQDFCQAQGVVSEAKYEFKDGPSIKGNYELLLKNVSATKRIQAIQDFLSWICFNLLIGNNDGHSKNLSLLLVNNKNELAPFYDLLCTAIYESLHKDFSFKIGDRYTFAKIGLNQFNLLERELNVKKGTFTQRVKDMRELILINKDLVLEEIMDKHPLAKIPKRISALIEKRAKGLRQQGV</sequence>
<gene>
    <name evidence="7" type="primary">hipA_2</name>
    <name evidence="6" type="synonym">hipA_3</name>
    <name evidence="6" type="ORF">Lqua_3182</name>
    <name evidence="7" type="ORF">NCTC12376_01977</name>
</gene>
<dbReference type="Pfam" id="PF13657">
    <property type="entry name" value="Couple_hipA"/>
    <property type="match status" value="1"/>
</dbReference>
<organism evidence="7 9">
    <name type="scientific">Legionella quateirensis</name>
    <dbReference type="NCBI Taxonomy" id="45072"/>
    <lineage>
        <taxon>Bacteria</taxon>
        <taxon>Pseudomonadati</taxon>
        <taxon>Pseudomonadota</taxon>
        <taxon>Gammaproteobacteria</taxon>
        <taxon>Legionellales</taxon>
        <taxon>Legionellaceae</taxon>
        <taxon>Legionella</taxon>
    </lineage>
</organism>
<evidence type="ECO:0000256" key="1">
    <source>
        <dbReference type="ARBA" id="ARBA00010164"/>
    </source>
</evidence>
<evidence type="ECO:0000313" key="9">
    <source>
        <dbReference type="Proteomes" id="UP000254230"/>
    </source>
</evidence>
<dbReference type="NCBIfam" id="TIGR03071">
    <property type="entry name" value="couple_hipA"/>
    <property type="match status" value="1"/>
</dbReference>
<evidence type="ECO:0000256" key="2">
    <source>
        <dbReference type="ARBA" id="ARBA00022679"/>
    </source>
</evidence>